<evidence type="ECO:0000313" key="1">
    <source>
        <dbReference type="EMBL" id="GAI79946.1"/>
    </source>
</evidence>
<proteinExistence type="predicted"/>
<comment type="caution">
    <text evidence="1">The sequence shown here is derived from an EMBL/GenBank/DDBJ whole genome shotgun (WGS) entry which is preliminary data.</text>
</comment>
<reference evidence="1" key="1">
    <citation type="journal article" date="2014" name="Front. Microbiol.">
        <title>High frequency of phylogenetically diverse reductive dehalogenase-homologous genes in deep subseafloor sedimentary metagenomes.</title>
        <authorList>
            <person name="Kawai M."/>
            <person name="Futagami T."/>
            <person name="Toyoda A."/>
            <person name="Takaki Y."/>
            <person name="Nishi S."/>
            <person name="Hori S."/>
            <person name="Arai W."/>
            <person name="Tsubouchi T."/>
            <person name="Morono Y."/>
            <person name="Uchiyama I."/>
            <person name="Ito T."/>
            <person name="Fujiyama A."/>
            <person name="Inagaki F."/>
            <person name="Takami H."/>
        </authorList>
    </citation>
    <scope>NUCLEOTIDE SEQUENCE</scope>
    <source>
        <strain evidence="1">Expedition CK06-06</strain>
    </source>
</reference>
<gene>
    <name evidence="1" type="ORF">S12H4_21010</name>
</gene>
<dbReference type="InterPro" id="IPR036526">
    <property type="entry name" value="C-N_Hydrolase_sf"/>
</dbReference>
<name>X1SLA4_9ZZZZ</name>
<sequence>MRIALGQFNAVVGDLAGNVEKMQQMYAQALR</sequence>
<organism evidence="1">
    <name type="scientific">marine sediment metagenome</name>
    <dbReference type="NCBI Taxonomy" id="412755"/>
    <lineage>
        <taxon>unclassified sequences</taxon>
        <taxon>metagenomes</taxon>
        <taxon>ecological metagenomes</taxon>
    </lineage>
</organism>
<dbReference type="SUPFAM" id="SSF56317">
    <property type="entry name" value="Carbon-nitrogen hydrolase"/>
    <property type="match status" value="1"/>
</dbReference>
<dbReference type="AlphaFoldDB" id="X1SLA4"/>
<evidence type="ECO:0008006" key="2">
    <source>
        <dbReference type="Google" id="ProtNLM"/>
    </source>
</evidence>
<accession>X1SLA4</accession>
<feature type="non-terminal residue" evidence="1">
    <location>
        <position position="31"/>
    </location>
</feature>
<dbReference type="Gene3D" id="3.60.110.10">
    <property type="entry name" value="Carbon-nitrogen hydrolase"/>
    <property type="match status" value="1"/>
</dbReference>
<protein>
    <recommendedName>
        <fullName evidence="2">CN hydrolase domain-containing protein</fullName>
    </recommendedName>
</protein>
<dbReference type="EMBL" id="BARW01010740">
    <property type="protein sequence ID" value="GAI79946.1"/>
    <property type="molecule type" value="Genomic_DNA"/>
</dbReference>